<dbReference type="PANTHER" id="PTHR43784">
    <property type="entry name" value="GDSL-LIKE LIPASE/ACYLHYDROLASE, PUTATIVE (AFU_ORTHOLOGUE AFUA_2G00820)-RELATED"/>
    <property type="match status" value="1"/>
</dbReference>
<keyword evidence="3" id="KW-1185">Reference proteome</keyword>
<dbReference type="Proteomes" id="UP000823486">
    <property type="component" value="Unassembled WGS sequence"/>
</dbReference>
<dbReference type="PANTHER" id="PTHR43784:SF2">
    <property type="entry name" value="GDSL-LIKE LIPASE_ACYLHYDROLASE, PUTATIVE (AFU_ORTHOLOGUE AFUA_2G00820)-RELATED"/>
    <property type="match status" value="1"/>
</dbReference>
<reference evidence="2 3" key="1">
    <citation type="submission" date="2021-01" db="EMBL/GenBank/DDBJ databases">
        <title>Genomic Encyclopedia of Type Strains, Phase IV (KMG-IV): sequencing the most valuable type-strain genomes for metagenomic binning, comparative biology and taxonomic classification.</title>
        <authorList>
            <person name="Goeker M."/>
        </authorList>
    </citation>
    <scope>NUCLEOTIDE SEQUENCE [LARGE SCALE GENOMIC DNA]</scope>
    <source>
        <strain evidence="2 3">DSM 105482</strain>
    </source>
</reference>
<organism evidence="2 3">
    <name type="scientific">Peribacillus deserti</name>
    <dbReference type="NCBI Taxonomy" id="673318"/>
    <lineage>
        <taxon>Bacteria</taxon>
        <taxon>Bacillati</taxon>
        <taxon>Bacillota</taxon>
        <taxon>Bacilli</taxon>
        <taxon>Bacillales</taxon>
        <taxon>Bacillaceae</taxon>
        <taxon>Peribacillus</taxon>
    </lineage>
</organism>
<accession>A0ABS2QFY0</accession>
<gene>
    <name evidence="2" type="ORF">JOC77_001487</name>
</gene>
<name>A0ABS2QFY0_9BACI</name>
<dbReference type="SUPFAM" id="SSF52266">
    <property type="entry name" value="SGNH hydrolase"/>
    <property type="match status" value="1"/>
</dbReference>
<dbReference type="InterPro" id="IPR013830">
    <property type="entry name" value="SGNH_hydro"/>
</dbReference>
<feature type="domain" description="SGNH hydrolase-type esterase" evidence="1">
    <location>
        <begin position="175"/>
        <end position="359"/>
    </location>
</feature>
<dbReference type="InterPro" id="IPR053140">
    <property type="entry name" value="GDSL_Rv0518-like"/>
</dbReference>
<dbReference type="Gene3D" id="3.40.50.1110">
    <property type="entry name" value="SGNH hydrolase"/>
    <property type="match status" value="1"/>
</dbReference>
<evidence type="ECO:0000259" key="1">
    <source>
        <dbReference type="Pfam" id="PF13472"/>
    </source>
</evidence>
<dbReference type="InterPro" id="IPR036514">
    <property type="entry name" value="SGNH_hydro_sf"/>
</dbReference>
<sequence length="371" mass="40821">MKTQSAAESWVGSWSISPVDFSQSPFFFNNQTVRAAVRLSIGGNKMRLKFSNRFGGMPVVLSEVHVFIHRTGLRHPVLFQGSPMTGLQPYQEVIISDPIDLEIHDLEEVKVSMFFSGNETIETAYQGSSRVASIPGNSSSEVHVQEEHLHPEEALPLLTGIELYASETCMSVVTFGDSITAMDWPDCFAEILAEESMEIGVLRQGIGGNKVLTDSPEAFKYGVAGVERFKLDALNHAGVKAIIVLHGVNDIIHSAGSNPISQPVDAEEIIEGLKQYIGWAHEENIRICGATLLPFGGYEGITSIEENKRRAINDWIRNSGEFDAVIDFDRAVRNPDKPLELLPAYDSGDHLHPSREGAEAMARSIDINLFV</sequence>
<protein>
    <submittedName>
        <fullName evidence="2">Lysophospholipase L1-like esterase</fullName>
    </submittedName>
</protein>
<dbReference type="Pfam" id="PF13472">
    <property type="entry name" value="Lipase_GDSL_2"/>
    <property type="match status" value="1"/>
</dbReference>
<dbReference type="RefSeq" id="WP_204540821.1">
    <property type="nucleotide sequence ID" value="NZ_JAFBFI010000005.1"/>
</dbReference>
<evidence type="ECO:0000313" key="2">
    <source>
        <dbReference type="EMBL" id="MBM7692060.1"/>
    </source>
</evidence>
<evidence type="ECO:0000313" key="3">
    <source>
        <dbReference type="Proteomes" id="UP000823486"/>
    </source>
</evidence>
<comment type="caution">
    <text evidence="2">The sequence shown here is derived from an EMBL/GenBank/DDBJ whole genome shotgun (WGS) entry which is preliminary data.</text>
</comment>
<dbReference type="EMBL" id="JAFBFI010000005">
    <property type="protein sequence ID" value="MBM7692060.1"/>
    <property type="molecule type" value="Genomic_DNA"/>
</dbReference>
<proteinExistence type="predicted"/>